<evidence type="ECO:0000256" key="7">
    <source>
        <dbReference type="ARBA" id="ARBA00023170"/>
    </source>
</evidence>
<dbReference type="Pfam" id="PF02949">
    <property type="entry name" value="7tm_6"/>
    <property type="match status" value="1"/>
</dbReference>
<reference evidence="13" key="1">
    <citation type="submission" date="2018-11" db="EMBL/GenBank/DDBJ databases">
        <authorList>
            <person name="Zhao Y."/>
            <person name="Mu W."/>
            <person name="Zhou C."/>
        </authorList>
    </citation>
    <scope>NUCLEOTIDE SEQUENCE</scope>
</reference>
<evidence type="ECO:0000256" key="4">
    <source>
        <dbReference type="ARBA" id="ARBA00022725"/>
    </source>
</evidence>
<feature type="transmembrane region" description="Helical" evidence="12">
    <location>
        <begin position="38"/>
        <end position="58"/>
    </location>
</feature>
<evidence type="ECO:0000256" key="9">
    <source>
        <dbReference type="ARBA" id="ARBA00037764"/>
    </source>
</evidence>
<keyword evidence="7 12" id="KW-0675">Receptor</keyword>
<comment type="subcellular location">
    <subcellularLocation>
        <location evidence="12">Cell membrane</location>
        <topology evidence="12">Multi-pass membrane protein</topology>
    </subcellularLocation>
    <subcellularLocation>
        <location evidence="1">Membrane</location>
        <topology evidence="1">Multi-pass membrane protein</topology>
    </subcellularLocation>
</comment>
<accession>A0A6B9C9S1</accession>
<evidence type="ECO:0000256" key="5">
    <source>
        <dbReference type="ARBA" id="ARBA00022989"/>
    </source>
</evidence>
<evidence type="ECO:0000313" key="13">
    <source>
        <dbReference type="EMBL" id="QGW45419.1"/>
    </source>
</evidence>
<evidence type="ECO:0000256" key="3">
    <source>
        <dbReference type="ARBA" id="ARBA00022692"/>
    </source>
</evidence>
<sequence>MYTNEVDETIQRFIKMFYQVGMWQRDDESMLRKVAKKLFHTIFGASYPIFLLTNSFLCDDRSESIYSIQLTIIGLFLYVKYLYVLFKKREILALLYDKNVIHATENREEYEQNKRKIGKFMKFVRPFVLSIFITCPLLVVVKLPIFSDDKTLPMFISFTWNNSEIIYWVAFCYLALALLLYAIAIQITILIWYIMFNYSIEYEMLGNRLRNLGTETKTKMIRDVQKRIMLVPRNFNENFIVSVKACRTLTKTIQRFESCLSTLFLFQYFTSGIGICGSIYNLAFASKENIVQMEWDGIILFYGLSDIFLIMYLANEITDASDRLRYCLFQCNWIEQTEPCKKCVLIMGEMLKQPQQLVIVIYPMNLQTFMTIVNGAYKMFNVLKNFQ</sequence>
<evidence type="ECO:0000256" key="10">
    <source>
        <dbReference type="ARBA" id="ARBA00037946"/>
    </source>
</evidence>
<protein>
    <recommendedName>
        <fullName evidence="12">Odorant receptor</fullName>
    </recommendedName>
</protein>
<dbReference type="PANTHER" id="PTHR21137:SF37">
    <property type="entry name" value="ODORANT RECEPTOR 46A, ISOFORM B-RELATED"/>
    <property type="match status" value="1"/>
</dbReference>
<keyword evidence="4 12" id="KW-0552">Olfaction</keyword>
<comment type="similarity">
    <text evidence="10">Belongs to the insect chemoreceptor superfamily. Heteromeric odorant receptor channel (TC 1.A.69) family. Or2a subfamily.</text>
</comment>
<dbReference type="AlphaFoldDB" id="A0A6B9C9S1"/>
<dbReference type="GO" id="GO:0005549">
    <property type="term" value="F:odorant binding"/>
    <property type="evidence" value="ECO:0007669"/>
    <property type="project" value="InterPro"/>
</dbReference>
<comment type="subunit">
    <text evidence="11">Interacts with Orco. Complexes exist early in the endomembrane system in olfactory sensory neurons (OSNs), coupling these complexes to the conserved ciliary trafficking pathway.</text>
</comment>
<evidence type="ECO:0000256" key="12">
    <source>
        <dbReference type="RuleBase" id="RU351113"/>
    </source>
</evidence>
<evidence type="ECO:0000256" key="6">
    <source>
        <dbReference type="ARBA" id="ARBA00023136"/>
    </source>
</evidence>
<name>A0A6B9C9S1_9DIPT</name>
<evidence type="ECO:0000256" key="1">
    <source>
        <dbReference type="ARBA" id="ARBA00004141"/>
    </source>
</evidence>
<evidence type="ECO:0000256" key="2">
    <source>
        <dbReference type="ARBA" id="ARBA00022606"/>
    </source>
</evidence>
<comment type="function">
    <text evidence="9">Odorant receptor which mediates acceptance or avoidance behavior, depending on its substrates. The odorant receptor repertoire encodes a large collection of odor stimuli that vary widely in identity, intensity, and duration. May form a complex with Orco to form odorant-sensing units, providing sensitive and prolonged odorant signaling and calcium permeability.</text>
</comment>
<dbReference type="PANTHER" id="PTHR21137">
    <property type="entry name" value="ODORANT RECEPTOR"/>
    <property type="match status" value="1"/>
</dbReference>
<dbReference type="GO" id="GO:0004984">
    <property type="term" value="F:olfactory receptor activity"/>
    <property type="evidence" value="ECO:0007669"/>
    <property type="project" value="InterPro"/>
</dbReference>
<feature type="transmembrane region" description="Helical" evidence="12">
    <location>
        <begin position="263"/>
        <end position="285"/>
    </location>
</feature>
<organism evidence="13">
    <name type="scientific">Bradysia odoriphaga</name>
    <dbReference type="NCBI Taxonomy" id="1564500"/>
    <lineage>
        <taxon>Eukaryota</taxon>
        <taxon>Metazoa</taxon>
        <taxon>Ecdysozoa</taxon>
        <taxon>Arthropoda</taxon>
        <taxon>Hexapoda</taxon>
        <taxon>Insecta</taxon>
        <taxon>Pterygota</taxon>
        <taxon>Neoptera</taxon>
        <taxon>Endopterygota</taxon>
        <taxon>Diptera</taxon>
        <taxon>Nematocera</taxon>
        <taxon>Sciaroidea</taxon>
        <taxon>Sciaridae</taxon>
        <taxon>Bradysia</taxon>
    </lineage>
</organism>
<feature type="transmembrane region" description="Helical" evidence="12">
    <location>
        <begin position="165"/>
        <end position="194"/>
    </location>
</feature>
<dbReference type="InterPro" id="IPR004117">
    <property type="entry name" value="7tm6_olfct_rcpt"/>
</dbReference>
<keyword evidence="5 12" id="KW-1133">Transmembrane helix</keyword>
<dbReference type="GO" id="GO:0005886">
    <property type="term" value="C:plasma membrane"/>
    <property type="evidence" value="ECO:0007669"/>
    <property type="project" value="UniProtKB-SubCell"/>
</dbReference>
<comment type="caution">
    <text evidence="12">Lacks conserved residue(s) required for the propagation of feature annotation.</text>
</comment>
<dbReference type="EMBL" id="MK249005">
    <property type="protein sequence ID" value="QGW45419.1"/>
    <property type="molecule type" value="mRNA"/>
</dbReference>
<keyword evidence="3 12" id="KW-0812">Transmembrane</keyword>
<keyword evidence="6 12" id="KW-0472">Membrane</keyword>
<feature type="transmembrane region" description="Helical" evidence="12">
    <location>
        <begin position="64"/>
        <end position="86"/>
    </location>
</feature>
<feature type="transmembrane region" description="Helical" evidence="12">
    <location>
        <begin position="123"/>
        <end position="145"/>
    </location>
</feature>
<feature type="transmembrane region" description="Helical" evidence="12">
    <location>
        <begin position="297"/>
        <end position="315"/>
    </location>
</feature>
<keyword evidence="8 12" id="KW-0807">Transducer</keyword>
<evidence type="ECO:0000256" key="8">
    <source>
        <dbReference type="ARBA" id="ARBA00023224"/>
    </source>
</evidence>
<evidence type="ECO:0000256" key="11">
    <source>
        <dbReference type="ARBA" id="ARBA00038679"/>
    </source>
</evidence>
<dbReference type="GO" id="GO:0007165">
    <property type="term" value="P:signal transduction"/>
    <property type="evidence" value="ECO:0007669"/>
    <property type="project" value="UniProtKB-KW"/>
</dbReference>
<keyword evidence="2 12" id="KW-0716">Sensory transduction</keyword>
<proteinExistence type="evidence at transcript level"/>